<dbReference type="GO" id="GO:0015031">
    <property type="term" value="P:protein transport"/>
    <property type="evidence" value="ECO:0007669"/>
    <property type="project" value="InterPro"/>
</dbReference>
<evidence type="ECO:0008006" key="5">
    <source>
        <dbReference type="Google" id="ProtNLM"/>
    </source>
</evidence>
<proteinExistence type="inferred from homology"/>
<accession>B9RSL0</accession>
<dbReference type="STRING" id="3988.B9RSL0"/>
<dbReference type="InterPro" id="IPR042277">
    <property type="entry name" value="IST1-like"/>
</dbReference>
<feature type="region of interest" description="Disordered" evidence="2">
    <location>
        <begin position="199"/>
        <end position="221"/>
    </location>
</feature>
<dbReference type="PANTHER" id="PTHR12161:SF65">
    <property type="entry name" value="IST1-LIKE PROTEIN"/>
    <property type="match status" value="1"/>
</dbReference>
<dbReference type="KEGG" id="rcu:8261182"/>
<dbReference type="Pfam" id="PF03398">
    <property type="entry name" value="Ist1"/>
    <property type="match status" value="1"/>
</dbReference>
<dbReference type="Proteomes" id="UP000008311">
    <property type="component" value="Unassembled WGS sequence"/>
</dbReference>
<comment type="similarity">
    <text evidence="1">Belongs to the IST1 family.</text>
</comment>
<evidence type="ECO:0000313" key="4">
    <source>
        <dbReference type="Proteomes" id="UP000008311"/>
    </source>
</evidence>
<evidence type="ECO:0000256" key="2">
    <source>
        <dbReference type="SAM" id="MobiDB-lite"/>
    </source>
</evidence>
<evidence type="ECO:0000313" key="3">
    <source>
        <dbReference type="EMBL" id="EEF45627.1"/>
    </source>
</evidence>
<gene>
    <name evidence="3" type="ORF">RCOM_1725700</name>
</gene>
<dbReference type="FunFam" id="1.20.1260.60:FF:000002">
    <property type="entry name" value="Vacuolar protein sorting-associated protein IST1"/>
    <property type="match status" value="1"/>
</dbReference>
<reference evidence="4" key="1">
    <citation type="journal article" date="2010" name="Nat. Biotechnol.">
        <title>Draft genome sequence of the oilseed species Ricinus communis.</title>
        <authorList>
            <person name="Chan A.P."/>
            <person name="Crabtree J."/>
            <person name="Zhao Q."/>
            <person name="Lorenzi H."/>
            <person name="Orvis J."/>
            <person name="Puiu D."/>
            <person name="Melake-Berhan A."/>
            <person name="Jones K.M."/>
            <person name="Redman J."/>
            <person name="Chen G."/>
            <person name="Cahoon E.B."/>
            <person name="Gedil M."/>
            <person name="Stanke M."/>
            <person name="Haas B.J."/>
            <person name="Wortman J.R."/>
            <person name="Fraser-Liggett C.M."/>
            <person name="Ravel J."/>
            <person name="Rabinowicz P.D."/>
        </authorList>
    </citation>
    <scope>NUCLEOTIDE SEQUENCE [LARGE SCALE GENOMIC DNA]</scope>
    <source>
        <strain evidence="4">cv. Hale</strain>
    </source>
</reference>
<dbReference type="OrthoDB" id="29853at2759"/>
<dbReference type="GO" id="GO:0008104">
    <property type="term" value="P:intracellular protein localization"/>
    <property type="evidence" value="ECO:0000318"/>
    <property type="project" value="GO_Central"/>
</dbReference>
<keyword evidence="4" id="KW-1185">Reference proteome</keyword>
<name>B9RSL0_RICCO</name>
<organism evidence="3 4">
    <name type="scientific">Ricinus communis</name>
    <name type="common">Castor bean</name>
    <dbReference type="NCBI Taxonomy" id="3988"/>
    <lineage>
        <taxon>Eukaryota</taxon>
        <taxon>Viridiplantae</taxon>
        <taxon>Streptophyta</taxon>
        <taxon>Embryophyta</taxon>
        <taxon>Tracheophyta</taxon>
        <taxon>Spermatophyta</taxon>
        <taxon>Magnoliopsida</taxon>
        <taxon>eudicotyledons</taxon>
        <taxon>Gunneridae</taxon>
        <taxon>Pentapetalae</taxon>
        <taxon>rosids</taxon>
        <taxon>fabids</taxon>
        <taxon>Malpighiales</taxon>
        <taxon>Euphorbiaceae</taxon>
        <taxon>Acalyphoideae</taxon>
        <taxon>Acalypheae</taxon>
        <taxon>Ricinus</taxon>
    </lineage>
</organism>
<dbReference type="eggNOG" id="KOG2027">
    <property type="taxonomic scope" value="Eukaryota"/>
</dbReference>
<dbReference type="EMBL" id="EQ973811">
    <property type="protein sequence ID" value="EEF45627.1"/>
    <property type="molecule type" value="Genomic_DNA"/>
</dbReference>
<dbReference type="PANTHER" id="PTHR12161">
    <property type="entry name" value="IST1 FAMILY MEMBER"/>
    <property type="match status" value="1"/>
</dbReference>
<dbReference type="AlphaFoldDB" id="B9RSL0"/>
<dbReference type="InterPro" id="IPR005061">
    <property type="entry name" value="Ist1"/>
</dbReference>
<evidence type="ECO:0000256" key="1">
    <source>
        <dbReference type="ARBA" id="ARBA00005536"/>
    </source>
</evidence>
<protein>
    <recommendedName>
        <fullName evidence="5">Regulator of Vps4 activity in the MVB pathway protein</fullName>
    </recommendedName>
</protein>
<dbReference type="Gene3D" id="1.20.1260.60">
    <property type="entry name" value="Vacuolar protein sorting-associated protein Ist1"/>
    <property type="match status" value="1"/>
</dbReference>
<sequence length="402" mass="45515">MGALLAVFLGRKFKASKFKTIAKLAISRVTILKNQKQVRYSHAKSDVVELLNCGHQERALLRVEHMIKEQNLVDAFIMIEDYCYLLIDRITLLKKEKECHDEVKEAISTLIFASSRCGEFPELQEIRGIFESKFGKEFAARAIELRNNCGVNPKIIQKLSVRRPSLENRMKVLKETASEKGIVLHLEEDTPVVAEEKLDDKKKKMIPQQQQQEEIDETEPQDKPLVLIEVLNPVEKLSKSTKARNKYRDVTAAALEAFESAAYAASAARAAVELSRPKCQESDRDDHNGFSHPGPTNCKLVIAYEDPEKMENSNDTSVFKKIHLVDYSNSESESEDMAENNGGMCLRKLKESKNKLGIDRKPSALSSDSDWNIPSPKHQELDFIQSQVFPQVKPKALASQMQ</sequence>
<dbReference type="InParanoid" id="B9RSL0"/>